<dbReference type="GO" id="GO:0016705">
    <property type="term" value="F:oxidoreductase activity, acting on paired donors, with incorporation or reduction of molecular oxygen"/>
    <property type="evidence" value="ECO:0007669"/>
    <property type="project" value="InterPro"/>
</dbReference>
<dbReference type="PRINTS" id="PR00385">
    <property type="entry name" value="P450"/>
</dbReference>
<name>A0A511MJA3_9NOCA</name>
<keyword evidence="3 7" id="KW-0479">Metal-binding</keyword>
<dbReference type="AlphaFoldDB" id="A0A511MJA3"/>
<dbReference type="GO" id="GO:0005506">
    <property type="term" value="F:iron ion binding"/>
    <property type="evidence" value="ECO:0007669"/>
    <property type="project" value="InterPro"/>
</dbReference>
<accession>A0A511MJA3</accession>
<proteinExistence type="inferred from homology"/>
<keyword evidence="6 8" id="KW-0503">Monooxygenase</keyword>
<reference evidence="9 10" key="1">
    <citation type="submission" date="2019-07" db="EMBL/GenBank/DDBJ databases">
        <title>Whole genome shotgun sequence of Nocardia ninae NBRC 108245.</title>
        <authorList>
            <person name="Hosoyama A."/>
            <person name="Uohara A."/>
            <person name="Ohji S."/>
            <person name="Ichikawa N."/>
        </authorList>
    </citation>
    <scope>NUCLEOTIDE SEQUENCE [LARGE SCALE GENOMIC DNA]</scope>
    <source>
        <strain evidence="9 10">NBRC 108245</strain>
    </source>
</reference>
<gene>
    <name evidence="9" type="ORF">NN4_52320</name>
</gene>
<keyword evidence="5 7" id="KW-0408">Iron</keyword>
<evidence type="ECO:0000256" key="4">
    <source>
        <dbReference type="ARBA" id="ARBA00023002"/>
    </source>
</evidence>
<comment type="similarity">
    <text evidence="1 8">Belongs to the cytochrome P450 family.</text>
</comment>
<dbReference type="PRINTS" id="PR00463">
    <property type="entry name" value="EP450I"/>
</dbReference>
<dbReference type="GO" id="GO:0004497">
    <property type="term" value="F:monooxygenase activity"/>
    <property type="evidence" value="ECO:0007669"/>
    <property type="project" value="UniProtKB-KW"/>
</dbReference>
<organism evidence="9 10">
    <name type="scientific">Nocardia ninae NBRC 108245</name>
    <dbReference type="NCBI Taxonomy" id="1210091"/>
    <lineage>
        <taxon>Bacteria</taxon>
        <taxon>Bacillati</taxon>
        <taxon>Actinomycetota</taxon>
        <taxon>Actinomycetes</taxon>
        <taxon>Mycobacteriales</taxon>
        <taxon>Nocardiaceae</taxon>
        <taxon>Nocardia</taxon>
    </lineage>
</organism>
<dbReference type="PROSITE" id="PS00086">
    <property type="entry name" value="CYTOCHROME_P450"/>
    <property type="match status" value="1"/>
</dbReference>
<keyword evidence="2 7" id="KW-0349">Heme</keyword>
<dbReference type="GO" id="GO:0020037">
    <property type="term" value="F:heme binding"/>
    <property type="evidence" value="ECO:0007669"/>
    <property type="project" value="InterPro"/>
</dbReference>
<evidence type="ECO:0000256" key="7">
    <source>
        <dbReference type="PIRSR" id="PIRSR602401-1"/>
    </source>
</evidence>
<dbReference type="InterPro" id="IPR017972">
    <property type="entry name" value="Cyt_P450_CS"/>
</dbReference>
<dbReference type="RefSeq" id="WP_147136480.1">
    <property type="nucleotide sequence ID" value="NZ_BJXA01000040.1"/>
</dbReference>
<keyword evidence="10" id="KW-1185">Reference proteome</keyword>
<evidence type="ECO:0000256" key="1">
    <source>
        <dbReference type="ARBA" id="ARBA00010617"/>
    </source>
</evidence>
<protein>
    <submittedName>
        <fullName evidence="9">Cytochrome P450</fullName>
    </submittedName>
</protein>
<dbReference type="PANTHER" id="PTHR24291:SF50">
    <property type="entry name" value="BIFUNCTIONAL ALBAFLAVENONE MONOOXYGENASE_TERPENE SYNTHASE"/>
    <property type="match status" value="1"/>
</dbReference>
<evidence type="ECO:0000256" key="2">
    <source>
        <dbReference type="ARBA" id="ARBA00022617"/>
    </source>
</evidence>
<dbReference type="SUPFAM" id="SSF48264">
    <property type="entry name" value="Cytochrome P450"/>
    <property type="match status" value="1"/>
</dbReference>
<feature type="binding site" description="axial binding residue" evidence="7">
    <location>
        <position position="398"/>
    </location>
    <ligand>
        <name>heme</name>
        <dbReference type="ChEBI" id="CHEBI:30413"/>
    </ligand>
    <ligandPart>
        <name>Fe</name>
        <dbReference type="ChEBI" id="CHEBI:18248"/>
    </ligandPart>
</feature>
<dbReference type="Proteomes" id="UP000321424">
    <property type="component" value="Unassembled WGS sequence"/>
</dbReference>
<dbReference type="EMBL" id="BJXA01000040">
    <property type="protein sequence ID" value="GEM40713.1"/>
    <property type="molecule type" value="Genomic_DNA"/>
</dbReference>
<evidence type="ECO:0000313" key="9">
    <source>
        <dbReference type="EMBL" id="GEM40713.1"/>
    </source>
</evidence>
<evidence type="ECO:0000256" key="5">
    <source>
        <dbReference type="ARBA" id="ARBA00023004"/>
    </source>
</evidence>
<dbReference type="InterPro" id="IPR050196">
    <property type="entry name" value="Cytochrome_P450_Monoox"/>
</dbReference>
<evidence type="ECO:0000313" key="10">
    <source>
        <dbReference type="Proteomes" id="UP000321424"/>
    </source>
</evidence>
<dbReference type="OrthoDB" id="7376058at2"/>
<comment type="cofactor">
    <cofactor evidence="7">
        <name>heme</name>
        <dbReference type="ChEBI" id="CHEBI:30413"/>
    </cofactor>
</comment>
<dbReference type="Gene3D" id="1.10.630.10">
    <property type="entry name" value="Cytochrome P450"/>
    <property type="match status" value="1"/>
</dbReference>
<dbReference type="InterPro" id="IPR001128">
    <property type="entry name" value="Cyt_P450"/>
</dbReference>
<comment type="caution">
    <text evidence="9">The sequence shown here is derived from an EMBL/GenBank/DDBJ whole genome shotgun (WGS) entry which is preliminary data.</text>
</comment>
<evidence type="ECO:0000256" key="3">
    <source>
        <dbReference type="ARBA" id="ARBA00022723"/>
    </source>
</evidence>
<evidence type="ECO:0000256" key="8">
    <source>
        <dbReference type="RuleBase" id="RU000461"/>
    </source>
</evidence>
<sequence>MNDDRAGKFEQLDHGRSGVLGLGTTLRWFRDPLAVMGRLADRQGPVAGFRIGMFPAVLVTGPEEIHEVLVSRAQEFRRARAVTGTLWPALREGLIISEGEVHRTQRAMVAPLFTARRVPKYVDVMATRMQAHLRRWQAAGEVELLAGVQAMMHDVVAGLLIDEPLDEHVDVVDAATRIFDWEMRAMSRPIVAPLNIPTKRNRDFISDLALVRDWAARMIDARRRHPERHDDIVTALLAQRDRDGAPMSEDRLVDEVINLWAAAHETSADAMFWTAYALSRHPGIARRATDEADRVLDGATPTAEDLQQLPYCLQVFKESMRLYPPSPAFLREAAQETRISDYAIAEGTIVFVAPYVMHRSARQYPDPLTFDPDRFAQESARPWERLSYLPFGAGEHVCIGSALALLEGQIFTALLLSGGTLQRIDGDVGMKLTINLRPKREARAVYTPRRRVSTRQLSGIEVGESR</sequence>
<keyword evidence="4 8" id="KW-0560">Oxidoreductase</keyword>
<evidence type="ECO:0000256" key="6">
    <source>
        <dbReference type="ARBA" id="ARBA00023033"/>
    </source>
</evidence>
<dbReference type="Pfam" id="PF00067">
    <property type="entry name" value="p450"/>
    <property type="match status" value="1"/>
</dbReference>
<dbReference type="InterPro" id="IPR002401">
    <property type="entry name" value="Cyt_P450_E_grp-I"/>
</dbReference>
<dbReference type="PANTHER" id="PTHR24291">
    <property type="entry name" value="CYTOCHROME P450 FAMILY 4"/>
    <property type="match status" value="1"/>
</dbReference>
<dbReference type="InterPro" id="IPR036396">
    <property type="entry name" value="Cyt_P450_sf"/>
</dbReference>